<evidence type="ECO:0000256" key="3">
    <source>
        <dbReference type="ARBA" id="ARBA00005349"/>
    </source>
</evidence>
<comment type="caution">
    <text evidence="9">The sequence shown here is derived from an EMBL/GenBank/DDBJ whole genome shotgun (WGS) entry which is preliminary data.</text>
</comment>
<reference evidence="9 10" key="1">
    <citation type="journal article" date="2013" name="Antonie Van Leeuwenhoek">
        <title>Echinimonas agarilytica gen. nov., sp. nov., a new gammaproteobacterium isolated from the sea urchin Strongylocentrotus intermedius.</title>
        <authorList>
            <person name="Nedashkovskaya O.I."/>
            <person name="Stenkova A.M."/>
            <person name="Zhukova N.V."/>
            <person name="Van Trappen S."/>
            <person name="Lee J.S."/>
            <person name="Kim S.B."/>
        </authorList>
    </citation>
    <scope>NUCLEOTIDE SEQUENCE [LARGE SCALE GENOMIC DNA]</scope>
    <source>
        <strain evidence="9 10">KMM 6351</strain>
    </source>
</reference>
<comment type="similarity">
    <text evidence="3">Belongs to the UbiH/COQ6 family.</text>
</comment>
<keyword evidence="10" id="KW-1185">Reference proteome</keyword>
<dbReference type="NCBIfam" id="NF004356">
    <property type="entry name" value="PRK05732.1"/>
    <property type="match status" value="1"/>
</dbReference>
<dbReference type="InterPro" id="IPR051205">
    <property type="entry name" value="UbiH/COQ6_monooxygenase"/>
</dbReference>
<comment type="pathway">
    <text evidence="2">Cofactor biosynthesis; ubiquinone biosynthesis.</text>
</comment>
<name>A0AA41W500_9GAMM</name>
<proteinExistence type="inferred from homology"/>
<dbReference type="Pfam" id="PF01494">
    <property type="entry name" value="FAD_binding_3"/>
    <property type="match status" value="1"/>
</dbReference>
<dbReference type="NCBIfam" id="TIGR01984">
    <property type="entry name" value="UbiH"/>
    <property type="match status" value="1"/>
</dbReference>
<dbReference type="InterPro" id="IPR018168">
    <property type="entry name" value="Ubi_Hdrlase_CS"/>
</dbReference>
<dbReference type="GO" id="GO:0006744">
    <property type="term" value="P:ubiquinone biosynthetic process"/>
    <property type="evidence" value="ECO:0007669"/>
    <property type="project" value="InterPro"/>
</dbReference>
<evidence type="ECO:0000313" key="9">
    <source>
        <dbReference type="EMBL" id="MCM2678891.1"/>
    </source>
</evidence>
<dbReference type="NCBIfam" id="TIGR01988">
    <property type="entry name" value="Ubi-OHases"/>
    <property type="match status" value="1"/>
</dbReference>
<protein>
    <submittedName>
        <fullName evidence="9">2-octaprenyl-6-methoxyphenyl hydroxylase</fullName>
        <ecNumber evidence="9">1.14.13.-</ecNumber>
    </submittedName>
</protein>
<dbReference type="InterPro" id="IPR010971">
    <property type="entry name" value="UbiH/COQ6"/>
</dbReference>
<evidence type="ECO:0000256" key="2">
    <source>
        <dbReference type="ARBA" id="ARBA00004749"/>
    </source>
</evidence>
<gene>
    <name evidence="9" type="primary">ubiH</name>
    <name evidence="9" type="synonym">visB</name>
    <name evidence="9" type="ORF">NAF29_04270</name>
</gene>
<evidence type="ECO:0000313" key="10">
    <source>
        <dbReference type="Proteomes" id="UP001165393"/>
    </source>
</evidence>
<dbReference type="PANTHER" id="PTHR43876:SF8">
    <property type="entry name" value="2-OCTAPRENYL-6-METHOXYPHENOL HYDROXYLASE"/>
    <property type="match status" value="1"/>
</dbReference>
<dbReference type="AlphaFoldDB" id="A0AA41W500"/>
<dbReference type="InterPro" id="IPR002938">
    <property type="entry name" value="FAD-bd"/>
</dbReference>
<dbReference type="EC" id="1.14.13.-" evidence="9"/>
<accession>A0AA41W500</accession>
<evidence type="ECO:0000256" key="5">
    <source>
        <dbReference type="ARBA" id="ARBA00022827"/>
    </source>
</evidence>
<evidence type="ECO:0000256" key="6">
    <source>
        <dbReference type="ARBA" id="ARBA00023002"/>
    </source>
</evidence>
<evidence type="ECO:0000259" key="8">
    <source>
        <dbReference type="Pfam" id="PF01494"/>
    </source>
</evidence>
<keyword evidence="7" id="KW-0503">Monooxygenase</keyword>
<dbReference type="InterPro" id="IPR011295">
    <property type="entry name" value="UbiH"/>
</dbReference>
<comment type="cofactor">
    <cofactor evidence="1">
        <name>FAD</name>
        <dbReference type="ChEBI" id="CHEBI:57692"/>
    </cofactor>
</comment>
<evidence type="ECO:0000256" key="1">
    <source>
        <dbReference type="ARBA" id="ARBA00001974"/>
    </source>
</evidence>
<dbReference type="PRINTS" id="PR00420">
    <property type="entry name" value="RNGMNOXGNASE"/>
</dbReference>
<dbReference type="Gene3D" id="3.50.50.60">
    <property type="entry name" value="FAD/NAD(P)-binding domain"/>
    <property type="match status" value="2"/>
</dbReference>
<feature type="domain" description="FAD-binding" evidence="8">
    <location>
        <begin position="11"/>
        <end position="326"/>
    </location>
</feature>
<dbReference type="RefSeq" id="WP_251260239.1">
    <property type="nucleotide sequence ID" value="NZ_JAMQGP010000001.1"/>
</dbReference>
<dbReference type="SUPFAM" id="SSF51905">
    <property type="entry name" value="FAD/NAD(P)-binding domain"/>
    <property type="match status" value="1"/>
</dbReference>
<keyword evidence="6 9" id="KW-0560">Oxidoreductase</keyword>
<keyword evidence="5" id="KW-0274">FAD</keyword>
<dbReference type="GO" id="GO:0008681">
    <property type="term" value="F:2-octaprenyl-6-methoxyphenol hydroxylase activity"/>
    <property type="evidence" value="ECO:0007669"/>
    <property type="project" value="InterPro"/>
</dbReference>
<evidence type="ECO:0000256" key="7">
    <source>
        <dbReference type="ARBA" id="ARBA00023033"/>
    </source>
</evidence>
<dbReference type="EMBL" id="JAMQGP010000001">
    <property type="protein sequence ID" value="MCM2678891.1"/>
    <property type="molecule type" value="Genomic_DNA"/>
</dbReference>
<keyword evidence="4" id="KW-0285">Flavoprotein</keyword>
<dbReference type="InterPro" id="IPR036188">
    <property type="entry name" value="FAD/NAD-bd_sf"/>
</dbReference>
<dbReference type="PROSITE" id="PS01304">
    <property type="entry name" value="UBIH"/>
    <property type="match status" value="1"/>
</dbReference>
<organism evidence="9 10">
    <name type="scientific">Echinimonas agarilytica</name>
    <dbReference type="NCBI Taxonomy" id="1215918"/>
    <lineage>
        <taxon>Bacteria</taxon>
        <taxon>Pseudomonadati</taxon>
        <taxon>Pseudomonadota</taxon>
        <taxon>Gammaproteobacteria</taxon>
        <taxon>Alteromonadales</taxon>
        <taxon>Echinimonadaceae</taxon>
        <taxon>Echinimonas</taxon>
    </lineage>
</organism>
<sequence length="416" mass="45763">MSDSQPNTHFDLIIAGGGLAGLSLAHALQKAHNWRIAIVESHQPTPEQPANFDERVFALSAMTVRILKTLGLWNNMHEQGAAIGHIHVSDQGSYGKVRLYAEQHGLAEFGQVLPARILGRCLQDAVAELDLTWFRPNKISATSIDSRTQLRTVTLESGDTLTTQLLVVAEGANSDTCKMLNVSAREHDYGHVAVIANVQTDEPHNNWAIERFTPSGPLALLPMPDNRRALVWTHEPQKAAELLAMSDDEFSQQLQHAMGYQCGLIERVGTRNSYPLKLRLVEQSVFPRAVVLGNAAHALHPIAGQGFNLGIRDVMELAMQLSKTRHEHPEQRGDVGNFNVLNAYQQARLSDQVGVAESTHVLALVFSNDIAPLQLGRSAALSAMAHLAPARNWLVQKAMGLSSLSQSPEEWLREQR</sequence>
<dbReference type="Proteomes" id="UP001165393">
    <property type="component" value="Unassembled WGS sequence"/>
</dbReference>
<evidence type="ECO:0000256" key="4">
    <source>
        <dbReference type="ARBA" id="ARBA00022630"/>
    </source>
</evidence>
<dbReference type="GO" id="GO:0071949">
    <property type="term" value="F:FAD binding"/>
    <property type="evidence" value="ECO:0007669"/>
    <property type="project" value="InterPro"/>
</dbReference>
<dbReference type="PANTHER" id="PTHR43876">
    <property type="entry name" value="UBIQUINONE BIOSYNTHESIS MONOOXYGENASE COQ6, MITOCHONDRIAL"/>
    <property type="match status" value="1"/>
</dbReference>